<keyword evidence="1" id="KW-0472">Membrane</keyword>
<feature type="transmembrane region" description="Helical" evidence="1">
    <location>
        <begin position="78"/>
        <end position="100"/>
    </location>
</feature>
<gene>
    <name evidence="2" type="ORF">BPAE_0096g00400</name>
</gene>
<reference evidence="2 3" key="1">
    <citation type="submission" date="2017-12" db="EMBL/GenBank/DDBJ databases">
        <title>Comparative genomics of Botrytis spp.</title>
        <authorList>
            <person name="Valero-Jimenez C.A."/>
            <person name="Tapia P."/>
            <person name="Veloso J."/>
            <person name="Silva-Moreno E."/>
            <person name="Staats M."/>
            <person name="Valdes J.H."/>
            <person name="Van Kan J.A.L."/>
        </authorList>
    </citation>
    <scope>NUCLEOTIDE SEQUENCE [LARGE SCALE GENOMIC DNA]</scope>
    <source>
        <strain evidence="2 3">Bp0003</strain>
    </source>
</reference>
<dbReference type="AlphaFoldDB" id="A0A4Z1FIR7"/>
<sequence>MMESYKSTIRKVFSIVFNSKAYLDSIQSAKLSGSKADSPTHPTLLKNESIENEYTMSAEYLQKEAYHGSSMSYQVAQILLWSFIAILIAPILVIVNILFQFRDSKYSWAAITGCLFFIISLISYFLRTSKELDESYSAQWEMKTRTTAQEVQDRIYAKDRNTKFRTTHLAHIQNLQTIPENQSPRSLHNMRHQMNEKFTVAMKDMTSETRVKLNIYLIISGALSIIPYWAAHHYYNTPTSFSEAKNHLVLLSKALVVIIMYTTVLHQTKFWIEELERERSCIMRGWDIVN</sequence>
<comment type="caution">
    <text evidence="2">The sequence shown here is derived from an EMBL/GenBank/DDBJ whole genome shotgun (WGS) entry which is preliminary data.</text>
</comment>
<evidence type="ECO:0000313" key="2">
    <source>
        <dbReference type="EMBL" id="TGO24734.1"/>
    </source>
</evidence>
<evidence type="ECO:0000313" key="3">
    <source>
        <dbReference type="Proteomes" id="UP000297910"/>
    </source>
</evidence>
<keyword evidence="3" id="KW-1185">Reference proteome</keyword>
<feature type="transmembrane region" description="Helical" evidence="1">
    <location>
        <begin position="250"/>
        <end position="272"/>
    </location>
</feature>
<feature type="transmembrane region" description="Helical" evidence="1">
    <location>
        <begin position="106"/>
        <end position="126"/>
    </location>
</feature>
<protein>
    <submittedName>
        <fullName evidence="2">Uncharacterized protein</fullName>
    </submittedName>
</protein>
<feature type="transmembrane region" description="Helical" evidence="1">
    <location>
        <begin position="213"/>
        <end position="230"/>
    </location>
</feature>
<name>A0A4Z1FIR7_9HELO</name>
<dbReference type="EMBL" id="PQXI01000096">
    <property type="protein sequence ID" value="TGO24734.1"/>
    <property type="molecule type" value="Genomic_DNA"/>
</dbReference>
<evidence type="ECO:0000256" key="1">
    <source>
        <dbReference type="SAM" id="Phobius"/>
    </source>
</evidence>
<accession>A0A4Z1FIR7</accession>
<organism evidence="2 3">
    <name type="scientific">Botrytis paeoniae</name>
    <dbReference type="NCBI Taxonomy" id="278948"/>
    <lineage>
        <taxon>Eukaryota</taxon>
        <taxon>Fungi</taxon>
        <taxon>Dikarya</taxon>
        <taxon>Ascomycota</taxon>
        <taxon>Pezizomycotina</taxon>
        <taxon>Leotiomycetes</taxon>
        <taxon>Helotiales</taxon>
        <taxon>Sclerotiniaceae</taxon>
        <taxon>Botrytis</taxon>
    </lineage>
</organism>
<dbReference type="Proteomes" id="UP000297910">
    <property type="component" value="Unassembled WGS sequence"/>
</dbReference>
<keyword evidence="1" id="KW-1133">Transmembrane helix</keyword>
<proteinExistence type="predicted"/>
<keyword evidence="1" id="KW-0812">Transmembrane</keyword>